<protein>
    <recommendedName>
        <fullName evidence="4">SMODS-associating 2TM beta-strand rich effector domain-containing protein</fullName>
    </recommendedName>
</protein>
<evidence type="ECO:0000313" key="3">
    <source>
        <dbReference type="Proteomes" id="UP001387215"/>
    </source>
</evidence>
<comment type="caution">
    <text evidence="2">The sequence shown here is derived from an EMBL/GenBank/DDBJ whole genome shotgun (WGS) entry which is preliminary data.</text>
</comment>
<dbReference type="EMBL" id="JBANDL010000002">
    <property type="protein sequence ID" value="MEI2453113.1"/>
    <property type="molecule type" value="Genomic_DNA"/>
</dbReference>
<dbReference type="RefSeq" id="WP_336130535.1">
    <property type="nucleotide sequence ID" value="NZ_JBANDL010000002.1"/>
</dbReference>
<keyword evidence="1" id="KW-0812">Transmembrane</keyword>
<evidence type="ECO:0008006" key="4">
    <source>
        <dbReference type="Google" id="ProtNLM"/>
    </source>
</evidence>
<proteinExistence type="predicted"/>
<dbReference type="Proteomes" id="UP001387215">
    <property type="component" value="Unassembled WGS sequence"/>
</dbReference>
<keyword evidence="1" id="KW-1133">Transmembrane helix</keyword>
<evidence type="ECO:0000256" key="1">
    <source>
        <dbReference type="SAM" id="Phobius"/>
    </source>
</evidence>
<accession>A0ABU8CYP4</accession>
<keyword evidence="1" id="KW-0472">Membrane</keyword>
<organism evidence="2 3">
    <name type="scientific">Lysobacter firmicutimachus</name>
    <dbReference type="NCBI Taxonomy" id="1792846"/>
    <lineage>
        <taxon>Bacteria</taxon>
        <taxon>Pseudomonadati</taxon>
        <taxon>Pseudomonadota</taxon>
        <taxon>Gammaproteobacteria</taxon>
        <taxon>Lysobacterales</taxon>
        <taxon>Lysobacteraceae</taxon>
        <taxon>Lysobacter</taxon>
    </lineage>
</organism>
<feature type="transmembrane region" description="Helical" evidence="1">
    <location>
        <begin position="36"/>
        <end position="57"/>
    </location>
</feature>
<feature type="transmembrane region" description="Helical" evidence="1">
    <location>
        <begin position="12"/>
        <end position="30"/>
    </location>
</feature>
<keyword evidence="3" id="KW-1185">Reference proteome</keyword>
<gene>
    <name evidence="2" type="ORF">V2J18_00320</name>
</gene>
<reference evidence="2 3" key="1">
    <citation type="submission" date="2024-02" db="EMBL/GenBank/DDBJ databases">
        <title>Lysobacter Genome Sequencing and Mining.</title>
        <authorList>
            <person name="Bierman J."/>
            <person name="Walker M.C."/>
        </authorList>
    </citation>
    <scope>NUCLEOTIDE SEQUENCE [LARGE SCALE GENOMIC DNA]</scope>
    <source>
        <strain evidence="2 3">PB6250</strain>
    </source>
</reference>
<sequence>MTRTRRTLLTRYGKISAWLVTAVFVVAWILNPQGPWESWLAFIALVTTALAEVYSWLKPALSERFATSGERARHRENLRQVLQEEIYRRRAEDLRSDVIIRDVDRLDDYPDLPPYEKGISAWFRLGLIETYSKGVRVGLRYGGLKACDNGYRFVDFVNKESSDRTVLLLGEIPYDSIATVNLEGDEIYPYAHIYCHFDFDGQPYERLWFGERIEVGTSFYYEFVASYEEVTRNNPTDGPLHFV</sequence>
<evidence type="ECO:0000313" key="2">
    <source>
        <dbReference type="EMBL" id="MEI2453113.1"/>
    </source>
</evidence>
<name>A0ABU8CYP4_9GAMM</name>